<comment type="caution">
    <text evidence="2">The sequence shown here is derived from an EMBL/GenBank/DDBJ whole genome shotgun (WGS) entry which is preliminary data.</text>
</comment>
<keyword evidence="1" id="KW-0812">Transmembrane</keyword>
<evidence type="ECO:0000313" key="3">
    <source>
        <dbReference type="Proteomes" id="UP000565711"/>
    </source>
</evidence>
<keyword evidence="1" id="KW-1133">Transmembrane helix</keyword>
<feature type="transmembrane region" description="Helical" evidence="1">
    <location>
        <begin position="25"/>
        <end position="42"/>
    </location>
</feature>
<proteinExistence type="predicted"/>
<keyword evidence="3" id="KW-1185">Reference proteome</keyword>
<dbReference type="EMBL" id="JAAXOP010000026">
    <property type="protein sequence ID" value="NKY54197.1"/>
    <property type="molecule type" value="Genomic_DNA"/>
</dbReference>
<dbReference type="RefSeq" id="WP_067876943.1">
    <property type="nucleotide sequence ID" value="NZ_JAAXOP010000026.1"/>
</dbReference>
<accession>A0A846Y5S9</accession>
<feature type="transmembrane region" description="Helical" evidence="1">
    <location>
        <begin position="109"/>
        <end position="130"/>
    </location>
</feature>
<evidence type="ECO:0008006" key="4">
    <source>
        <dbReference type="Google" id="ProtNLM"/>
    </source>
</evidence>
<dbReference type="Proteomes" id="UP000565711">
    <property type="component" value="Unassembled WGS sequence"/>
</dbReference>
<gene>
    <name evidence="2" type="ORF">HGA08_28800</name>
</gene>
<name>A0A846Y5S9_9NOCA</name>
<sequence>MNPAPLPAESGTPSRPEDVRTACQLWWGVVALGILRLIVGAVDGLGNRHEMARSFQDQLRDEQSEFSLPQLELAVTILEVLILVFGLGVAVGAVAVVHQLGLGRLWARTITDMATVVLVFGAIGSLFGLGSVSGGATMLTGAVAILQAVLAGGAVFLCRRKDSAAYFLANGR</sequence>
<reference evidence="2 3" key="1">
    <citation type="submission" date="2020-04" db="EMBL/GenBank/DDBJ databases">
        <title>MicrobeNet Type strains.</title>
        <authorList>
            <person name="Nicholson A.C."/>
        </authorList>
    </citation>
    <scope>NUCLEOTIDE SEQUENCE [LARGE SCALE GENOMIC DNA]</scope>
    <source>
        <strain evidence="2 3">JCM 12354</strain>
    </source>
</reference>
<dbReference type="AlphaFoldDB" id="A0A846Y5S9"/>
<keyword evidence="1" id="KW-0472">Membrane</keyword>
<evidence type="ECO:0000313" key="2">
    <source>
        <dbReference type="EMBL" id="NKY54197.1"/>
    </source>
</evidence>
<feature type="transmembrane region" description="Helical" evidence="1">
    <location>
        <begin position="73"/>
        <end position="97"/>
    </location>
</feature>
<organism evidence="2 3">
    <name type="scientific">Nocardia vermiculata</name>
    <dbReference type="NCBI Taxonomy" id="257274"/>
    <lineage>
        <taxon>Bacteria</taxon>
        <taxon>Bacillati</taxon>
        <taxon>Actinomycetota</taxon>
        <taxon>Actinomycetes</taxon>
        <taxon>Mycobacteriales</taxon>
        <taxon>Nocardiaceae</taxon>
        <taxon>Nocardia</taxon>
    </lineage>
</organism>
<protein>
    <recommendedName>
        <fullName evidence="4">Integral membrane protein</fullName>
    </recommendedName>
</protein>
<feature type="transmembrane region" description="Helical" evidence="1">
    <location>
        <begin position="136"/>
        <end position="158"/>
    </location>
</feature>
<evidence type="ECO:0000256" key="1">
    <source>
        <dbReference type="SAM" id="Phobius"/>
    </source>
</evidence>